<comment type="caution">
    <text evidence="1">The sequence shown here is derived from an EMBL/GenBank/DDBJ whole genome shotgun (WGS) entry which is preliminary data.</text>
</comment>
<accession>A0ACC1HKV8</accession>
<evidence type="ECO:0000313" key="2">
    <source>
        <dbReference type="Proteomes" id="UP001145114"/>
    </source>
</evidence>
<name>A0ACC1HKV8_9FUNG</name>
<gene>
    <name evidence="1" type="primary">NdufA6</name>
    <name evidence="1" type="ORF">EV182_006816</name>
</gene>
<organism evidence="1 2">
    <name type="scientific">Spiromyces aspiralis</name>
    <dbReference type="NCBI Taxonomy" id="68401"/>
    <lineage>
        <taxon>Eukaryota</taxon>
        <taxon>Fungi</taxon>
        <taxon>Fungi incertae sedis</taxon>
        <taxon>Zoopagomycota</taxon>
        <taxon>Kickxellomycotina</taxon>
        <taxon>Kickxellomycetes</taxon>
        <taxon>Kickxellales</taxon>
        <taxon>Kickxellaceae</taxon>
        <taxon>Spiromyces</taxon>
    </lineage>
</organism>
<protein>
    <submittedName>
        <fullName evidence="1">Ndufa6 NADH-ubiquinone oxidoreductase subunit</fullName>
    </submittedName>
</protein>
<keyword evidence="2" id="KW-1185">Reference proteome</keyword>
<proteinExistence type="predicted"/>
<reference evidence="1" key="1">
    <citation type="submission" date="2022-06" db="EMBL/GenBank/DDBJ databases">
        <title>Phylogenomic reconstructions and comparative analyses of Kickxellomycotina fungi.</title>
        <authorList>
            <person name="Reynolds N.K."/>
            <person name="Stajich J.E."/>
            <person name="Barry K."/>
            <person name="Grigoriev I.V."/>
            <person name="Crous P."/>
            <person name="Smith M.E."/>
        </authorList>
    </citation>
    <scope>NUCLEOTIDE SEQUENCE</scope>
    <source>
        <strain evidence="1">RSA 2271</strain>
    </source>
</reference>
<sequence length="118" mass="13614">MPNIAPVASKASGSLAVARKRALGLYRDWQKHVPQIITEYHLPLPQAVIRQKIRDEFEKNRHVSHLGTIDVLIHKGQLELQETVNVWKQHSHVMKYFDKDEFPQKPAGFLDKFYEGSA</sequence>
<dbReference type="Proteomes" id="UP001145114">
    <property type="component" value="Unassembled WGS sequence"/>
</dbReference>
<dbReference type="EMBL" id="JAMZIH010002936">
    <property type="protein sequence ID" value="KAJ1677129.1"/>
    <property type="molecule type" value="Genomic_DNA"/>
</dbReference>
<evidence type="ECO:0000313" key="1">
    <source>
        <dbReference type="EMBL" id="KAJ1677129.1"/>
    </source>
</evidence>